<gene>
    <name evidence="4" type="ORF">E3077_13545</name>
</gene>
<dbReference type="Proteomes" id="UP000330099">
    <property type="component" value="Unassembled WGS sequence"/>
</dbReference>
<name>A0A4B9HY25_LISMN</name>
<dbReference type="Pfam" id="PF22515">
    <property type="entry name" value="DUF6996"/>
    <property type="match status" value="1"/>
</dbReference>
<dbReference type="InterPro" id="IPR054266">
    <property type="entry name" value="DUF6997"/>
</dbReference>
<accession>A0A4B9HY25</accession>
<evidence type="ECO:0000313" key="5">
    <source>
        <dbReference type="Proteomes" id="UP000330099"/>
    </source>
</evidence>
<organism evidence="4 5">
    <name type="scientific">Listeria monocytogenes serotype 1/2b</name>
    <dbReference type="NCBI Taxonomy" id="2291966"/>
    <lineage>
        <taxon>Bacteria</taxon>
        <taxon>Bacillati</taxon>
        <taxon>Bacillota</taxon>
        <taxon>Bacilli</taxon>
        <taxon>Bacillales</taxon>
        <taxon>Listeriaceae</taxon>
        <taxon>Listeria</taxon>
    </lineage>
</organism>
<comment type="caution">
    <text evidence="4">The sequence shown here is derived from an EMBL/GenBank/DDBJ whole genome shotgun (WGS) entry which is preliminary data.</text>
</comment>
<reference evidence="4 5" key="1">
    <citation type="submission" date="2019-03" db="EMBL/GenBank/DDBJ databases">
        <authorList>
            <consortium name="GenomeTrakr: Next Generation Sequencing Network for Food Pathogen Tracability"/>
        </authorList>
    </citation>
    <scope>NUCLEOTIDE SEQUENCE [LARGE SCALE GENOMIC DNA]</scope>
    <source>
        <strain evidence="4 5">LS1392</strain>
    </source>
</reference>
<protein>
    <submittedName>
        <fullName evidence="4">Uncharacterized protein</fullName>
    </submittedName>
</protein>
<dbReference type="AlphaFoldDB" id="A0A4B9HY25"/>
<feature type="domain" description="DUF6996" evidence="1">
    <location>
        <begin position="8"/>
        <end position="76"/>
    </location>
</feature>
<evidence type="ECO:0000259" key="1">
    <source>
        <dbReference type="Pfam" id="PF22515"/>
    </source>
</evidence>
<dbReference type="Pfam" id="PF22518">
    <property type="entry name" value="DUF6997"/>
    <property type="match status" value="1"/>
</dbReference>
<proteinExistence type="predicted"/>
<feature type="domain" description="DUF7226" evidence="3">
    <location>
        <begin position="293"/>
        <end position="428"/>
    </location>
</feature>
<evidence type="ECO:0000259" key="2">
    <source>
        <dbReference type="Pfam" id="PF22518"/>
    </source>
</evidence>
<dbReference type="InterPro" id="IPR055650">
    <property type="entry name" value="DUF7226"/>
</dbReference>
<evidence type="ECO:0000259" key="3">
    <source>
        <dbReference type="Pfam" id="PF23871"/>
    </source>
</evidence>
<dbReference type="Pfam" id="PF23871">
    <property type="entry name" value="DUF7226"/>
    <property type="match status" value="1"/>
</dbReference>
<sequence length="429" mass="49828">MAKLNQTDEAWERLFEKYNILEVIERDGVFIISAQQIKEYREARLMTKFDHKANLPNLFKNNDLSILPNSRGTYVIGKFNAYQQLVVDDKKPISVEIPYYIESFDNLSITSESTALNVAHFTGMIDMVMETGNDEPNSVLTLSGRMSSGEIQYQIKGEKNFSYDFNVNNSQIEIDGSYENLQKIALIEAKSKLPLDFHIRQLYYPYRVYSNLIQKKEIMPVFFTFADDIFSFHIYKFNDLNDYNSIQKVEQFSFILNTVLDLNINEVKKISCNSPQLHSTEGVPFPQANSMGRILSILEYIKIPMNKNELAKICEFDIRQSDYYSNALIYLGFAKRNEKSEFVHTQLGSKISKMANNNERNKIIIESILKFKIFKKIFDSIIINGGEFDTEYIFKLVLVDGGNRISESTIRRRTSTVCAWMRWIFSVIE</sequence>
<feature type="domain" description="DUF6997" evidence="2">
    <location>
        <begin position="77"/>
        <end position="254"/>
    </location>
</feature>
<dbReference type="InterPro" id="IPR054265">
    <property type="entry name" value="DUF6996"/>
</dbReference>
<evidence type="ECO:0000313" key="4">
    <source>
        <dbReference type="EMBL" id="EAE6014518.1"/>
    </source>
</evidence>
<dbReference type="EMBL" id="AAASZE010000006">
    <property type="protein sequence ID" value="EAE6014518.1"/>
    <property type="molecule type" value="Genomic_DNA"/>
</dbReference>